<reference evidence="1" key="1">
    <citation type="journal article" date="2015" name="Nature">
        <title>Complex archaea that bridge the gap between prokaryotes and eukaryotes.</title>
        <authorList>
            <person name="Spang A."/>
            <person name="Saw J.H."/>
            <person name="Jorgensen S.L."/>
            <person name="Zaremba-Niedzwiedzka K."/>
            <person name="Martijn J."/>
            <person name="Lind A.E."/>
            <person name="van Eijk R."/>
            <person name="Schleper C."/>
            <person name="Guy L."/>
            <person name="Ettema T.J."/>
        </authorList>
    </citation>
    <scope>NUCLEOTIDE SEQUENCE</scope>
</reference>
<name>A0A0F9PKA6_9ZZZZ</name>
<comment type="caution">
    <text evidence="1">The sequence shown here is derived from an EMBL/GenBank/DDBJ whole genome shotgun (WGS) entry which is preliminary data.</text>
</comment>
<dbReference type="AlphaFoldDB" id="A0A0F9PKA6"/>
<evidence type="ECO:0000313" key="1">
    <source>
        <dbReference type="EMBL" id="KKM93712.1"/>
    </source>
</evidence>
<dbReference type="EMBL" id="LAZR01006229">
    <property type="protein sequence ID" value="KKM93712.1"/>
    <property type="molecule type" value="Genomic_DNA"/>
</dbReference>
<accession>A0A0F9PKA6</accession>
<sequence length="70" mass="7789">MQIRLYMDVWPGMDIKSAHASATAYSKPSLATIRYAIDVVIPDLNQPDAVAEVASVKDVTDRAQQRNKEQ</sequence>
<organism evidence="1">
    <name type="scientific">marine sediment metagenome</name>
    <dbReference type="NCBI Taxonomy" id="412755"/>
    <lineage>
        <taxon>unclassified sequences</taxon>
        <taxon>metagenomes</taxon>
        <taxon>ecological metagenomes</taxon>
    </lineage>
</organism>
<gene>
    <name evidence="1" type="ORF">LCGC14_1205580</name>
</gene>
<protein>
    <submittedName>
        <fullName evidence="1">Uncharacterized protein</fullName>
    </submittedName>
</protein>
<proteinExistence type="predicted"/>